<dbReference type="PANTHER" id="PTHR32071:SF81">
    <property type="entry name" value="PROPIONATE CATABOLISM OPERON REGULATORY PROTEIN"/>
    <property type="match status" value="1"/>
</dbReference>
<dbReference type="SUPFAM" id="SSF46689">
    <property type="entry name" value="Homeodomain-like"/>
    <property type="match status" value="1"/>
</dbReference>
<dbReference type="EMBL" id="JMIH01000012">
    <property type="protein sequence ID" value="KEO75399.1"/>
    <property type="molecule type" value="Genomic_DNA"/>
</dbReference>
<keyword evidence="3" id="KW-0805">Transcription regulation</keyword>
<dbReference type="SMART" id="SM00382">
    <property type="entry name" value="AAA"/>
    <property type="match status" value="1"/>
</dbReference>
<dbReference type="Gene3D" id="1.10.8.60">
    <property type="match status" value="1"/>
</dbReference>
<dbReference type="Pfam" id="PF00158">
    <property type="entry name" value="Sigma54_activat"/>
    <property type="match status" value="1"/>
</dbReference>
<evidence type="ECO:0000256" key="2">
    <source>
        <dbReference type="ARBA" id="ARBA00022840"/>
    </source>
</evidence>
<dbReference type="InterPro" id="IPR025944">
    <property type="entry name" value="Sigma_54_int_dom_CS"/>
</dbReference>
<dbReference type="GO" id="GO:0006355">
    <property type="term" value="P:regulation of DNA-templated transcription"/>
    <property type="evidence" value="ECO:0007669"/>
    <property type="project" value="InterPro"/>
</dbReference>
<evidence type="ECO:0008006" key="11">
    <source>
        <dbReference type="Google" id="ProtNLM"/>
    </source>
</evidence>
<dbReference type="InterPro" id="IPR058031">
    <property type="entry name" value="AAA_lid_NorR"/>
</dbReference>
<dbReference type="InterPro" id="IPR002078">
    <property type="entry name" value="Sigma_54_int"/>
</dbReference>
<evidence type="ECO:0000256" key="4">
    <source>
        <dbReference type="ARBA" id="ARBA00023125"/>
    </source>
</evidence>
<dbReference type="SUPFAM" id="SSF52540">
    <property type="entry name" value="P-loop containing nucleoside triphosphate hydrolases"/>
    <property type="match status" value="1"/>
</dbReference>
<dbReference type="Gene3D" id="1.10.10.60">
    <property type="entry name" value="Homeodomain-like"/>
    <property type="match status" value="1"/>
</dbReference>
<comment type="caution">
    <text evidence="9">The sequence shown here is derived from an EMBL/GenBank/DDBJ whole genome shotgun (WGS) entry which is preliminary data.</text>
</comment>
<feature type="domain" description="Sigma-54 factor interaction" evidence="7">
    <location>
        <begin position="144"/>
        <end position="373"/>
    </location>
</feature>
<evidence type="ECO:0000256" key="6">
    <source>
        <dbReference type="PROSITE-ProRule" id="PRU00169"/>
    </source>
</evidence>
<dbReference type="Gene3D" id="3.40.50.300">
    <property type="entry name" value="P-loop containing nucleotide triphosphate hydrolases"/>
    <property type="match status" value="1"/>
</dbReference>
<dbReference type="GO" id="GO:0043565">
    <property type="term" value="F:sequence-specific DNA binding"/>
    <property type="evidence" value="ECO:0007669"/>
    <property type="project" value="InterPro"/>
</dbReference>
<dbReference type="InterPro" id="IPR025943">
    <property type="entry name" value="Sigma_54_int_dom_ATP-bd_2"/>
</dbReference>
<evidence type="ECO:0000256" key="1">
    <source>
        <dbReference type="ARBA" id="ARBA00022741"/>
    </source>
</evidence>
<dbReference type="PROSITE" id="PS00675">
    <property type="entry name" value="SIGMA54_INTERACT_1"/>
    <property type="match status" value="1"/>
</dbReference>
<keyword evidence="10" id="KW-1185">Reference proteome</keyword>
<dbReference type="Gene3D" id="3.40.50.2300">
    <property type="match status" value="1"/>
</dbReference>
<evidence type="ECO:0000313" key="9">
    <source>
        <dbReference type="EMBL" id="KEO75399.1"/>
    </source>
</evidence>
<dbReference type="GO" id="GO:0005524">
    <property type="term" value="F:ATP binding"/>
    <property type="evidence" value="ECO:0007669"/>
    <property type="project" value="UniProtKB-KW"/>
</dbReference>
<feature type="domain" description="Response regulatory" evidence="8">
    <location>
        <begin position="3"/>
        <end position="117"/>
    </location>
</feature>
<dbReference type="RefSeq" id="WP_035069903.1">
    <property type="nucleotide sequence ID" value="NZ_JMIH01000012.1"/>
</dbReference>
<sequence>MSKILIIDEELSTCNLLDRFLSKNGYEVKVCTQGKTGLSILKEEYFDLVICDYRLGDLNGGDILEEIKTSSPHAQVIFMTAYANIRIAVELVKSGAFHYLEKPLNPDELLNVVERALGYKDQEKPVRKTTFVELSKPQHQQEYVIGRCEASKKMINHVQLVGPTNYTVIIEGETGTGKESLARFIHQESHRKNKPFMAIDCGSLSKEIAASELFGHEKGAFTGATTAKAGVFELAEGGTVFLDEIANLPLDIQIALLRALQEKVIRRVGSLKEIPVDVRIIVATNEDLFNKSGGSQFREDLYYRLNEFTLRVPPLRERNQDLSLFVDFFLDKTSEELHKEKPVVSEEVYEYFKRYSWPGNIRELRNVIRRACLLTNGEGVIRKESLPRHFMQSLQELGSTVESFLEHAEDEGLEQDLKSTAKIAESKRIMEVLKEVHYNKTKAAEILNINRKTLYSKLRMLNIEY</sequence>
<dbReference type="Pfam" id="PF25601">
    <property type="entry name" value="AAA_lid_14"/>
    <property type="match status" value="1"/>
</dbReference>
<dbReference type="InterPro" id="IPR025662">
    <property type="entry name" value="Sigma_54_int_dom_ATP-bd_1"/>
</dbReference>
<dbReference type="SMART" id="SM00448">
    <property type="entry name" value="REC"/>
    <property type="match status" value="1"/>
</dbReference>
<proteinExistence type="predicted"/>
<evidence type="ECO:0000259" key="8">
    <source>
        <dbReference type="PROSITE" id="PS50110"/>
    </source>
</evidence>
<dbReference type="PANTHER" id="PTHR32071">
    <property type="entry name" value="TRANSCRIPTIONAL REGULATORY PROTEIN"/>
    <property type="match status" value="1"/>
</dbReference>
<evidence type="ECO:0000259" key="7">
    <source>
        <dbReference type="PROSITE" id="PS50045"/>
    </source>
</evidence>
<dbReference type="PROSITE" id="PS00688">
    <property type="entry name" value="SIGMA54_INTERACT_3"/>
    <property type="match status" value="1"/>
</dbReference>
<dbReference type="CDD" id="cd00009">
    <property type="entry name" value="AAA"/>
    <property type="match status" value="1"/>
</dbReference>
<keyword evidence="4" id="KW-0238">DNA-binding</keyword>
<protein>
    <recommendedName>
        <fullName evidence="11">Chemotaxis protein CheY</fullName>
    </recommendedName>
</protein>
<feature type="modified residue" description="4-aspartylphosphate" evidence="6">
    <location>
        <position position="52"/>
    </location>
</feature>
<keyword evidence="5" id="KW-0804">Transcription</keyword>
<dbReference type="GO" id="GO:0000160">
    <property type="term" value="P:phosphorelay signal transduction system"/>
    <property type="evidence" value="ECO:0007669"/>
    <property type="project" value="InterPro"/>
</dbReference>
<accession>A0A074L2I8</accession>
<name>A0A074L2I8_9BACT</name>
<dbReference type="Pfam" id="PF00072">
    <property type="entry name" value="Response_reg"/>
    <property type="match status" value="1"/>
</dbReference>
<dbReference type="STRING" id="1048983.EL17_01525"/>
<evidence type="ECO:0000256" key="3">
    <source>
        <dbReference type="ARBA" id="ARBA00023015"/>
    </source>
</evidence>
<dbReference type="InterPro" id="IPR027417">
    <property type="entry name" value="P-loop_NTPase"/>
</dbReference>
<dbReference type="FunFam" id="3.40.50.300:FF:000006">
    <property type="entry name" value="DNA-binding transcriptional regulator NtrC"/>
    <property type="match status" value="1"/>
</dbReference>
<dbReference type="InterPro" id="IPR011006">
    <property type="entry name" value="CheY-like_superfamily"/>
</dbReference>
<dbReference type="InterPro" id="IPR009057">
    <property type="entry name" value="Homeodomain-like_sf"/>
</dbReference>
<dbReference type="PRINTS" id="PR01590">
    <property type="entry name" value="HTHFIS"/>
</dbReference>
<keyword evidence="1" id="KW-0547">Nucleotide-binding</keyword>
<dbReference type="InterPro" id="IPR003593">
    <property type="entry name" value="AAA+_ATPase"/>
</dbReference>
<keyword evidence="6" id="KW-0597">Phosphoprotein</keyword>
<evidence type="ECO:0000256" key="5">
    <source>
        <dbReference type="ARBA" id="ARBA00023163"/>
    </source>
</evidence>
<dbReference type="InterPro" id="IPR001789">
    <property type="entry name" value="Sig_transdc_resp-reg_receiver"/>
</dbReference>
<dbReference type="Pfam" id="PF02954">
    <property type="entry name" value="HTH_8"/>
    <property type="match status" value="1"/>
</dbReference>
<reference evidence="9 10" key="1">
    <citation type="submission" date="2014-04" db="EMBL/GenBank/DDBJ databases">
        <title>Characterization and application of a salt tolerant electro-active bacterium.</title>
        <authorList>
            <person name="Yang L."/>
            <person name="Wei S."/>
            <person name="Tay Q.X.M."/>
        </authorList>
    </citation>
    <scope>NUCLEOTIDE SEQUENCE [LARGE SCALE GENOMIC DNA]</scope>
    <source>
        <strain evidence="9 10">LY1</strain>
    </source>
</reference>
<dbReference type="PROSITE" id="PS50045">
    <property type="entry name" value="SIGMA54_INTERACT_4"/>
    <property type="match status" value="1"/>
</dbReference>
<dbReference type="SUPFAM" id="SSF52172">
    <property type="entry name" value="CheY-like"/>
    <property type="match status" value="1"/>
</dbReference>
<gene>
    <name evidence="9" type="ORF">EL17_01525</name>
</gene>
<dbReference type="eggNOG" id="COG2204">
    <property type="taxonomic scope" value="Bacteria"/>
</dbReference>
<dbReference type="PROSITE" id="PS50110">
    <property type="entry name" value="RESPONSE_REGULATORY"/>
    <property type="match status" value="1"/>
</dbReference>
<dbReference type="AlphaFoldDB" id="A0A074L2I8"/>
<keyword evidence="2" id="KW-0067">ATP-binding</keyword>
<dbReference type="OrthoDB" id="9782110at2"/>
<dbReference type="PROSITE" id="PS00676">
    <property type="entry name" value="SIGMA54_INTERACT_2"/>
    <property type="match status" value="1"/>
</dbReference>
<dbReference type="InterPro" id="IPR002197">
    <property type="entry name" value="HTH_Fis"/>
</dbReference>
<organism evidence="9 10">
    <name type="scientific">Anditalea andensis</name>
    <dbReference type="NCBI Taxonomy" id="1048983"/>
    <lineage>
        <taxon>Bacteria</taxon>
        <taxon>Pseudomonadati</taxon>
        <taxon>Bacteroidota</taxon>
        <taxon>Cytophagia</taxon>
        <taxon>Cytophagales</taxon>
        <taxon>Cytophagaceae</taxon>
        <taxon>Anditalea</taxon>
    </lineage>
</organism>
<evidence type="ECO:0000313" key="10">
    <source>
        <dbReference type="Proteomes" id="UP000027821"/>
    </source>
</evidence>
<dbReference type="Proteomes" id="UP000027821">
    <property type="component" value="Unassembled WGS sequence"/>
</dbReference>